<dbReference type="KEGG" id="lbc:LACBIDRAFT_321581"/>
<dbReference type="GeneID" id="6070794"/>
<gene>
    <name evidence="1" type="ORF">LACBIDRAFT_321581</name>
</gene>
<dbReference type="InParanoid" id="B0CTF5"/>
<proteinExistence type="predicted"/>
<dbReference type="RefSeq" id="XP_001874469.1">
    <property type="nucleotide sequence ID" value="XM_001874434.1"/>
</dbReference>
<organism evidence="2">
    <name type="scientific">Laccaria bicolor (strain S238N-H82 / ATCC MYA-4686)</name>
    <name type="common">Bicoloured deceiver</name>
    <name type="synonym">Laccaria laccata var. bicolor</name>
    <dbReference type="NCBI Taxonomy" id="486041"/>
    <lineage>
        <taxon>Eukaryota</taxon>
        <taxon>Fungi</taxon>
        <taxon>Dikarya</taxon>
        <taxon>Basidiomycota</taxon>
        <taxon>Agaricomycotina</taxon>
        <taxon>Agaricomycetes</taxon>
        <taxon>Agaricomycetidae</taxon>
        <taxon>Agaricales</taxon>
        <taxon>Agaricineae</taxon>
        <taxon>Hydnangiaceae</taxon>
        <taxon>Laccaria</taxon>
    </lineage>
</organism>
<dbReference type="Proteomes" id="UP000001194">
    <property type="component" value="Unassembled WGS sequence"/>
</dbReference>
<dbReference type="HOGENOM" id="CLU_614028_0_0_1"/>
<accession>B0CTF5</accession>
<protein>
    <submittedName>
        <fullName evidence="1">Predicted protein</fullName>
    </submittedName>
</protein>
<name>B0CTF5_LACBS</name>
<keyword evidence="2" id="KW-1185">Reference proteome</keyword>
<dbReference type="EMBL" id="DS547092">
    <property type="protein sequence ID" value="EDR13910.1"/>
    <property type="molecule type" value="Genomic_DNA"/>
</dbReference>
<reference evidence="1 2" key="1">
    <citation type="journal article" date="2008" name="Nature">
        <title>The genome of Laccaria bicolor provides insights into mycorrhizal symbiosis.</title>
        <authorList>
            <person name="Martin F."/>
            <person name="Aerts A."/>
            <person name="Ahren D."/>
            <person name="Brun A."/>
            <person name="Danchin E.G.J."/>
            <person name="Duchaussoy F."/>
            <person name="Gibon J."/>
            <person name="Kohler A."/>
            <person name="Lindquist E."/>
            <person name="Pereda V."/>
            <person name="Salamov A."/>
            <person name="Shapiro H.J."/>
            <person name="Wuyts J."/>
            <person name="Blaudez D."/>
            <person name="Buee M."/>
            <person name="Brokstein P."/>
            <person name="Canbaeck B."/>
            <person name="Cohen D."/>
            <person name="Courty P.E."/>
            <person name="Coutinho P.M."/>
            <person name="Delaruelle C."/>
            <person name="Detter J.C."/>
            <person name="Deveau A."/>
            <person name="DiFazio S."/>
            <person name="Duplessis S."/>
            <person name="Fraissinet-Tachet L."/>
            <person name="Lucic E."/>
            <person name="Frey-Klett P."/>
            <person name="Fourrey C."/>
            <person name="Feussner I."/>
            <person name="Gay G."/>
            <person name="Grimwood J."/>
            <person name="Hoegger P.J."/>
            <person name="Jain P."/>
            <person name="Kilaru S."/>
            <person name="Labbe J."/>
            <person name="Lin Y.C."/>
            <person name="Legue V."/>
            <person name="Le Tacon F."/>
            <person name="Marmeisse R."/>
            <person name="Melayah D."/>
            <person name="Montanini B."/>
            <person name="Muratet M."/>
            <person name="Nehls U."/>
            <person name="Niculita-Hirzel H."/>
            <person name="Oudot-Le Secq M.P."/>
            <person name="Peter M."/>
            <person name="Quesneville H."/>
            <person name="Rajashekar B."/>
            <person name="Reich M."/>
            <person name="Rouhier N."/>
            <person name="Schmutz J."/>
            <person name="Yin T."/>
            <person name="Chalot M."/>
            <person name="Henrissat B."/>
            <person name="Kuees U."/>
            <person name="Lucas S."/>
            <person name="Van de Peer Y."/>
            <person name="Podila G.K."/>
            <person name="Polle A."/>
            <person name="Pukkila P.J."/>
            <person name="Richardson P.M."/>
            <person name="Rouze P."/>
            <person name="Sanders I.R."/>
            <person name="Stajich J.E."/>
            <person name="Tunlid A."/>
            <person name="Tuskan G."/>
            <person name="Grigoriev I.V."/>
        </authorList>
    </citation>
    <scope>NUCLEOTIDE SEQUENCE [LARGE SCALE GENOMIC DNA]</scope>
    <source>
        <strain evidence="2">S238N-H82 / ATCC MYA-4686</strain>
    </source>
</reference>
<evidence type="ECO:0000313" key="1">
    <source>
        <dbReference type="EMBL" id="EDR13910.1"/>
    </source>
</evidence>
<sequence length="446" mass="48935">MPIPFIAGPTATRTFEVITGLLPTMCPASTNTSASVDELIAVLNAVQGHMFTTAVVPTTTEGPAEDQMPAPLSPAAPSQAPVVVERSSSDNNLDIQIIEPPVIHQEKVLVGLPGKHHKVIDKPASDDESINLPDQYHKRSQSVILVNPPLHQDKGKGRAQPTPMPTPNHRISLRLAQAAGMVLKGLVVTEPPVVQPKCYGRPPKPEPIILKDKLVFDKKRFRHITKRFHLKEFPSLKKADDPVPMMPEPCLQCSVCKASAIENCSFRGWGVPCGPCNMSHVSSCEYYLTDALQGAARDTIQKRVAIHAPSALADLLDQIKQDALHLRTLSAMVESIRHCHDLNLREFANSLYDLFFTSEILSLFGTLFLGWDEANKWLCFADPYIGNGQVLAPDGSSRMDLDDLIMLYDRAKALPVAGPSSGVHQRARPSIVSHDSFLYLSYDLVM</sequence>
<dbReference type="AlphaFoldDB" id="B0CTF5"/>
<evidence type="ECO:0000313" key="2">
    <source>
        <dbReference type="Proteomes" id="UP000001194"/>
    </source>
</evidence>